<dbReference type="InterPro" id="IPR000415">
    <property type="entry name" value="Nitroreductase-like"/>
</dbReference>
<evidence type="ECO:0000256" key="1">
    <source>
        <dbReference type="ARBA" id="ARBA00022630"/>
    </source>
</evidence>
<dbReference type="InterPro" id="IPR029478">
    <property type="entry name" value="TM1586_NiRdase"/>
</dbReference>
<dbReference type="InterPro" id="IPR050627">
    <property type="entry name" value="Nitroreductase/BluB"/>
</dbReference>
<feature type="domain" description="Putative nitroreductase TM1586" evidence="4">
    <location>
        <begin position="5"/>
        <end position="236"/>
    </location>
</feature>
<dbReference type="GO" id="GO:0016491">
    <property type="term" value="F:oxidoreductase activity"/>
    <property type="evidence" value="ECO:0007669"/>
    <property type="project" value="UniProtKB-KW"/>
</dbReference>
<accession>A0A2G3DWL0</accession>
<keyword evidence="1" id="KW-0285">Flavoprotein</keyword>
<dbReference type="Gene3D" id="3.40.109.30">
    <property type="entry name" value="putative nitroreductase (tm1586), domain 2"/>
    <property type="match status" value="1"/>
</dbReference>
<dbReference type="Proteomes" id="UP000225889">
    <property type="component" value="Unassembled WGS sequence"/>
</dbReference>
<comment type="caution">
    <text evidence="5">The sequence shown here is derived from an EMBL/GenBank/DDBJ whole genome shotgun (WGS) entry which is preliminary data.</text>
</comment>
<organism evidence="5 6">
    <name type="scientific">Pseudobutyrivibrio ruminis</name>
    <dbReference type="NCBI Taxonomy" id="46206"/>
    <lineage>
        <taxon>Bacteria</taxon>
        <taxon>Bacillati</taxon>
        <taxon>Bacillota</taxon>
        <taxon>Clostridia</taxon>
        <taxon>Lachnospirales</taxon>
        <taxon>Lachnospiraceae</taxon>
        <taxon>Pseudobutyrivibrio</taxon>
    </lineage>
</organism>
<evidence type="ECO:0000256" key="2">
    <source>
        <dbReference type="ARBA" id="ARBA00022643"/>
    </source>
</evidence>
<dbReference type="EMBL" id="PDYF01000011">
    <property type="protein sequence ID" value="PHU35250.1"/>
    <property type="molecule type" value="Genomic_DNA"/>
</dbReference>
<reference evidence="5 6" key="1">
    <citation type="submission" date="2017-10" db="EMBL/GenBank/DDBJ databases">
        <title>Resolving the taxonomy of Roseburia spp., Eubacterium rectale and Agathobacter spp. through phylogenomic analysis.</title>
        <authorList>
            <person name="Sheridan P.O."/>
            <person name="Walker A.W."/>
            <person name="Duncan S.H."/>
            <person name="Scott K.P."/>
            <person name="Toole P.W.O."/>
            <person name="Luis P."/>
            <person name="Flint H.J."/>
        </authorList>
    </citation>
    <scope>NUCLEOTIDE SEQUENCE [LARGE SCALE GENOMIC DNA]</scope>
    <source>
        <strain evidence="5 6">JK626</strain>
    </source>
</reference>
<dbReference type="Gene3D" id="3.40.109.10">
    <property type="entry name" value="NADH Oxidase"/>
    <property type="match status" value="1"/>
</dbReference>
<reference evidence="5 6" key="2">
    <citation type="submission" date="2017-10" db="EMBL/GenBank/DDBJ databases">
        <authorList>
            <person name="Banno H."/>
            <person name="Chua N.-H."/>
        </authorList>
    </citation>
    <scope>NUCLEOTIDE SEQUENCE [LARGE SCALE GENOMIC DNA]</scope>
    <source>
        <strain evidence="5 6">JK626</strain>
    </source>
</reference>
<keyword evidence="3" id="KW-0560">Oxidoreductase</keyword>
<sequence>MYFDDVKNRRSVRTFDGLGITDKLLEDLKEYAASVSNPYGIPVTFDFLDAKDNDLSSPVLKGEELYVTAKVKKVENADVAYGYSFESLLMHAVNKGLGTVWIGGTMPRDKFEKACNLADDEIMPCVSPIGFAADKMGVKEVLMRKGVKADSRYAFEELFFKNDFNTPLTEDEAEKMGIFSALEAVRLAPSAVNKQPWRVVVTDNAVHFYEKKDRGYDNGTYDLQKVDLGIAINHFDFECKDGGKTLPFKVSNPGIAMPGDNYEYIASFEF</sequence>
<name>A0A2G3DWL0_9FIRM</name>
<dbReference type="Pfam" id="PF14512">
    <property type="entry name" value="TM1586_NiRdase"/>
    <property type="match status" value="1"/>
</dbReference>
<evidence type="ECO:0000313" key="6">
    <source>
        <dbReference type="Proteomes" id="UP000225889"/>
    </source>
</evidence>
<evidence type="ECO:0000256" key="3">
    <source>
        <dbReference type="ARBA" id="ARBA00023002"/>
    </source>
</evidence>
<evidence type="ECO:0000259" key="4">
    <source>
        <dbReference type="Pfam" id="PF14512"/>
    </source>
</evidence>
<dbReference type="RefSeq" id="WP_099391986.1">
    <property type="nucleotide sequence ID" value="NZ_PDYF01000011.1"/>
</dbReference>
<dbReference type="PANTHER" id="PTHR23026">
    <property type="entry name" value="NADPH NITROREDUCTASE"/>
    <property type="match status" value="1"/>
</dbReference>
<dbReference type="PANTHER" id="PTHR23026:SF90">
    <property type="entry name" value="IODOTYROSINE DEIODINASE 1"/>
    <property type="match status" value="1"/>
</dbReference>
<proteinExistence type="predicted"/>
<gene>
    <name evidence="5" type="ORF">CSX01_07955</name>
</gene>
<dbReference type="AlphaFoldDB" id="A0A2G3DWL0"/>
<dbReference type="SUPFAM" id="SSF55469">
    <property type="entry name" value="FMN-dependent nitroreductase-like"/>
    <property type="match status" value="2"/>
</dbReference>
<evidence type="ECO:0000313" key="5">
    <source>
        <dbReference type="EMBL" id="PHU35250.1"/>
    </source>
</evidence>
<keyword evidence="2" id="KW-0288">FMN</keyword>
<protein>
    <submittedName>
        <fullName evidence="5">Nitroreductase</fullName>
    </submittedName>
</protein>